<dbReference type="PRINTS" id="PR00385">
    <property type="entry name" value="P450"/>
</dbReference>
<dbReference type="GO" id="GO:0004497">
    <property type="term" value="F:monooxygenase activity"/>
    <property type="evidence" value="ECO:0007669"/>
    <property type="project" value="UniProtKB-KW"/>
</dbReference>
<dbReference type="PROSITE" id="PS00086">
    <property type="entry name" value="CYTOCHROME_P450"/>
    <property type="match status" value="1"/>
</dbReference>
<dbReference type="FunFam" id="1.10.630.10:FF:000018">
    <property type="entry name" value="Cytochrome P450 monooxygenase"/>
    <property type="match status" value="1"/>
</dbReference>
<dbReference type="Gene3D" id="1.10.630.10">
    <property type="entry name" value="Cytochrome P450"/>
    <property type="match status" value="1"/>
</dbReference>
<accession>B9J5W9</accession>
<dbReference type="GO" id="GO:0020037">
    <property type="term" value="F:heme binding"/>
    <property type="evidence" value="ECO:0007669"/>
    <property type="project" value="InterPro"/>
</dbReference>
<organism evidence="8 9">
    <name type="scientific">Bacillus cereus (strain Q1)</name>
    <dbReference type="NCBI Taxonomy" id="361100"/>
    <lineage>
        <taxon>Bacteria</taxon>
        <taxon>Bacillati</taxon>
        <taxon>Bacillota</taxon>
        <taxon>Bacilli</taxon>
        <taxon>Bacillales</taxon>
        <taxon>Bacillaceae</taxon>
        <taxon>Bacillus</taxon>
        <taxon>Bacillus cereus group</taxon>
    </lineage>
</organism>
<dbReference type="PRINTS" id="PR00359">
    <property type="entry name" value="BP450"/>
</dbReference>
<dbReference type="KEGG" id="bcq:BCQ_PI030"/>
<dbReference type="Pfam" id="PF00067">
    <property type="entry name" value="p450"/>
    <property type="match status" value="1"/>
</dbReference>
<dbReference type="InterPro" id="IPR001128">
    <property type="entry name" value="Cyt_P450"/>
</dbReference>
<reference evidence="8 9" key="1">
    <citation type="journal article" date="2009" name="J. Bacteriol.">
        <title>Complete genome sequence of the extremophilic Bacillus cereus strain Q1 with industrial applications.</title>
        <authorList>
            <person name="Xiong Z."/>
            <person name="Jiang Y."/>
            <person name="Qi D."/>
            <person name="Lu H."/>
            <person name="Yang F."/>
            <person name="Yang J."/>
            <person name="Chen L."/>
            <person name="Sun L."/>
            <person name="Xu X."/>
            <person name="Xue Y."/>
            <person name="Zhu Y."/>
            <person name="Jin Q."/>
        </authorList>
    </citation>
    <scope>NUCLEOTIDE SEQUENCE [LARGE SCALE GENOMIC DNA]</scope>
    <source>
        <strain evidence="8 9">Q1</strain>
        <plasmid evidence="8 9">pBc239</plasmid>
    </source>
</reference>
<evidence type="ECO:0000256" key="6">
    <source>
        <dbReference type="ARBA" id="ARBA00023033"/>
    </source>
</evidence>
<dbReference type="GO" id="GO:0016705">
    <property type="term" value="F:oxidoreductase activity, acting on paired donors, with incorporation or reduction of molecular oxygen"/>
    <property type="evidence" value="ECO:0007669"/>
    <property type="project" value="InterPro"/>
</dbReference>
<dbReference type="CDD" id="cd11029">
    <property type="entry name" value="CYP107-like"/>
    <property type="match status" value="1"/>
</dbReference>
<dbReference type="PANTHER" id="PTHR46696:SF1">
    <property type="entry name" value="CYTOCHROME P450 YJIB-RELATED"/>
    <property type="match status" value="1"/>
</dbReference>
<keyword evidence="4 7" id="KW-0560">Oxidoreductase</keyword>
<geneLocation type="plasmid" evidence="8 9">
    <name>pBc239</name>
</geneLocation>
<dbReference type="InterPro" id="IPR017972">
    <property type="entry name" value="Cyt_P450_CS"/>
</dbReference>
<evidence type="ECO:0000256" key="2">
    <source>
        <dbReference type="ARBA" id="ARBA00022617"/>
    </source>
</evidence>
<dbReference type="Proteomes" id="UP000000441">
    <property type="component" value="Plasmid pBc239"/>
</dbReference>
<evidence type="ECO:0000256" key="5">
    <source>
        <dbReference type="ARBA" id="ARBA00023004"/>
    </source>
</evidence>
<gene>
    <name evidence="8" type="ordered locus">BCQ_PI030</name>
</gene>
<evidence type="ECO:0000256" key="1">
    <source>
        <dbReference type="ARBA" id="ARBA00010617"/>
    </source>
</evidence>
<dbReference type="EMBL" id="CP000228">
    <property type="protein sequence ID" value="ACM15764.1"/>
    <property type="molecule type" value="Genomic_DNA"/>
</dbReference>
<keyword evidence="2 7" id="KW-0349">Heme</keyword>
<dbReference type="GO" id="GO:0005506">
    <property type="term" value="F:iron ion binding"/>
    <property type="evidence" value="ECO:0007669"/>
    <property type="project" value="InterPro"/>
</dbReference>
<keyword evidence="5 7" id="KW-0408">Iron</keyword>
<dbReference type="AlphaFoldDB" id="B9J5W9"/>
<keyword evidence="8" id="KW-0614">Plasmid</keyword>
<dbReference type="HOGENOM" id="CLU_033716_0_2_9"/>
<evidence type="ECO:0000256" key="3">
    <source>
        <dbReference type="ARBA" id="ARBA00022723"/>
    </source>
</evidence>
<evidence type="ECO:0000313" key="9">
    <source>
        <dbReference type="Proteomes" id="UP000000441"/>
    </source>
</evidence>
<dbReference type="InterPro" id="IPR036396">
    <property type="entry name" value="Cyt_P450_sf"/>
</dbReference>
<keyword evidence="6 7" id="KW-0503">Monooxygenase</keyword>
<proteinExistence type="inferred from homology"/>
<dbReference type="SUPFAM" id="SSF48264">
    <property type="entry name" value="Cytochrome P450"/>
    <property type="match status" value="1"/>
</dbReference>
<dbReference type="PANTHER" id="PTHR46696">
    <property type="entry name" value="P450, PUTATIVE (EUROFUNG)-RELATED"/>
    <property type="match status" value="1"/>
</dbReference>
<keyword evidence="3 7" id="KW-0479">Metal-binding</keyword>
<evidence type="ECO:0000313" key="8">
    <source>
        <dbReference type="EMBL" id="ACM15764.1"/>
    </source>
</evidence>
<sequence length="430" mass="49133">MVKRHVISDHSIVIMIRRILVKKLTFKDLNSPETMRNPIMFYENLIKQQERFFQIDDFYGMGGTWVALHYDDVITILKDSRFIKDLRKFTSPHDKQHPNSGNTAASKMFDWLMNMPNMLTVDPPDHTRLRRLVSKAFTPRMIEDLRPRIQQIADELLVAVQEHGKMDIISDFAYPLPIIVISEMLGIPATDRNQFREWTQILMNVSVNPSQGNAVTTTLEKFIQYIEVLLNEKRLNPAADLISELVQTKEQEDRLSNNELLSTIWLLIIAGHETTVNLISNGVLSLLQHPEQMNLLRENPSLIPSAVDELLRYSGPVMFISRLASEDMTIHGKRIRKGDLVLLSLTAANIDPQKFSYPEELNISREENNHLAFGAGIHHCLGAPLARLEGQIALGTLLQRLPNLCLAIKPDQLNYNHSKIRSLVNLPVVF</sequence>
<evidence type="ECO:0000256" key="7">
    <source>
        <dbReference type="RuleBase" id="RU000461"/>
    </source>
</evidence>
<comment type="similarity">
    <text evidence="1 7">Belongs to the cytochrome P450 family.</text>
</comment>
<name>B9J5W9_BACCQ</name>
<dbReference type="InterPro" id="IPR002397">
    <property type="entry name" value="Cyt_P450_B"/>
</dbReference>
<protein>
    <submittedName>
        <fullName evidence="8">Cytochrome p450</fullName>
    </submittedName>
</protein>
<evidence type="ECO:0000256" key="4">
    <source>
        <dbReference type="ARBA" id="ARBA00023002"/>
    </source>
</evidence>